<protein>
    <recommendedName>
        <fullName evidence="1">N-acetyltransferase domain-containing protein</fullName>
    </recommendedName>
</protein>
<dbReference type="PANTHER" id="PTHR43072">
    <property type="entry name" value="N-ACETYLTRANSFERASE"/>
    <property type="match status" value="1"/>
</dbReference>
<accession>A0A0M0G658</accession>
<name>A0A0M0G658_9BACI</name>
<evidence type="ECO:0000259" key="1">
    <source>
        <dbReference type="PROSITE" id="PS51186"/>
    </source>
</evidence>
<dbReference type="InterPro" id="IPR017255">
    <property type="entry name" value="AcTrfase_GNAT_prd"/>
</dbReference>
<dbReference type="AlphaFoldDB" id="A0A0M0G658"/>
<dbReference type="PIRSF" id="PIRSF037663">
    <property type="entry name" value="Acetyltransf_GNAT_prd"/>
    <property type="match status" value="1"/>
</dbReference>
<dbReference type="PATRIC" id="fig|189381.12.peg.2768"/>
<dbReference type="Gene3D" id="3.40.630.30">
    <property type="match status" value="1"/>
</dbReference>
<evidence type="ECO:0000313" key="2">
    <source>
        <dbReference type="EMBL" id="KON85012.1"/>
    </source>
</evidence>
<keyword evidence="3" id="KW-1185">Reference proteome</keyword>
<dbReference type="Proteomes" id="UP000037405">
    <property type="component" value="Unassembled WGS sequence"/>
</dbReference>
<dbReference type="SUPFAM" id="SSF55729">
    <property type="entry name" value="Acyl-CoA N-acyltransferases (Nat)"/>
    <property type="match status" value="1"/>
</dbReference>
<dbReference type="PROSITE" id="PS51186">
    <property type="entry name" value="GNAT"/>
    <property type="match status" value="1"/>
</dbReference>
<dbReference type="GO" id="GO:0016747">
    <property type="term" value="F:acyltransferase activity, transferring groups other than amino-acyl groups"/>
    <property type="evidence" value="ECO:0007669"/>
    <property type="project" value="InterPro"/>
</dbReference>
<evidence type="ECO:0000313" key="3">
    <source>
        <dbReference type="Proteomes" id="UP000037405"/>
    </source>
</evidence>
<dbReference type="OrthoDB" id="8593648at2"/>
<dbReference type="RefSeq" id="WP_053428613.1">
    <property type="nucleotide sequence ID" value="NZ_LGUE01000004.1"/>
</dbReference>
<dbReference type="InterPro" id="IPR016181">
    <property type="entry name" value="Acyl_CoA_acyltransferase"/>
</dbReference>
<dbReference type="InterPro" id="IPR000182">
    <property type="entry name" value="GNAT_dom"/>
</dbReference>
<gene>
    <name evidence="2" type="ORF">AF331_13540</name>
</gene>
<proteinExistence type="predicted"/>
<dbReference type="CDD" id="cd04301">
    <property type="entry name" value="NAT_SF"/>
    <property type="match status" value="1"/>
</dbReference>
<reference evidence="3" key="1">
    <citation type="submission" date="2015-07" db="EMBL/GenBank/DDBJ databases">
        <title>Fjat-14235 jcm11544.</title>
        <authorList>
            <person name="Liu B."/>
            <person name="Wang J."/>
            <person name="Zhu Y."/>
            <person name="Liu G."/>
            <person name="Chen Q."/>
            <person name="Chen Z."/>
            <person name="Lan J."/>
            <person name="Che J."/>
            <person name="Ge C."/>
            <person name="Shi H."/>
            <person name="Pan Z."/>
            <person name="Liu X."/>
        </authorList>
    </citation>
    <scope>NUCLEOTIDE SEQUENCE [LARGE SCALE GENOMIC DNA]</scope>
    <source>
        <strain evidence="3">JCM 11544</strain>
    </source>
</reference>
<dbReference type="Pfam" id="PF00583">
    <property type="entry name" value="Acetyltransf_1"/>
    <property type="match status" value="1"/>
</dbReference>
<dbReference type="PANTHER" id="PTHR43072:SF36">
    <property type="entry name" value="RIBOSOMAL-PROTEIN-ALANINE ACETYLTRANSFERASE"/>
    <property type="match status" value="1"/>
</dbReference>
<sequence length="157" mass="17835">MNIRQLNSQDYYEISPVINEWWGGRNMADMLPKVFFDHFQDTSFVMERGGRIAGFLVGFLSQSKKGEAYIHFVGVHPEYRQLGIGKALYEQFFAEASSRGCQKVRCLTSPVNTGSIAYHTRIGFKIEKGDKLTDSGIHVHSDYDGKGKDRVLFVKAF</sequence>
<dbReference type="EMBL" id="LGUE01000004">
    <property type="protein sequence ID" value="KON85012.1"/>
    <property type="molecule type" value="Genomic_DNA"/>
</dbReference>
<organism evidence="2 3">
    <name type="scientific">Rossellomorea marisflavi</name>
    <dbReference type="NCBI Taxonomy" id="189381"/>
    <lineage>
        <taxon>Bacteria</taxon>
        <taxon>Bacillati</taxon>
        <taxon>Bacillota</taxon>
        <taxon>Bacilli</taxon>
        <taxon>Bacillales</taxon>
        <taxon>Bacillaceae</taxon>
        <taxon>Rossellomorea</taxon>
    </lineage>
</organism>
<dbReference type="FunFam" id="3.40.630.30:FF:000133">
    <property type="entry name" value="Acetyltransferase, GNAT family"/>
    <property type="match status" value="1"/>
</dbReference>
<feature type="domain" description="N-acetyltransferase" evidence="1">
    <location>
        <begin position="1"/>
        <end position="146"/>
    </location>
</feature>
<comment type="caution">
    <text evidence="2">The sequence shown here is derived from an EMBL/GenBank/DDBJ whole genome shotgun (WGS) entry which is preliminary data.</text>
</comment>